<organism evidence="1 2">
    <name type="scientific">Actinoalloteichus fjordicus</name>
    <dbReference type="NCBI Taxonomy" id="1612552"/>
    <lineage>
        <taxon>Bacteria</taxon>
        <taxon>Bacillati</taxon>
        <taxon>Actinomycetota</taxon>
        <taxon>Actinomycetes</taxon>
        <taxon>Pseudonocardiales</taxon>
        <taxon>Pseudonocardiaceae</taxon>
        <taxon>Actinoalloteichus</taxon>
    </lineage>
</organism>
<evidence type="ECO:0000313" key="2">
    <source>
        <dbReference type="Proteomes" id="UP000185511"/>
    </source>
</evidence>
<dbReference type="RefSeq" id="WP_075766037.1">
    <property type="nucleotide sequence ID" value="NZ_CP016076.1"/>
</dbReference>
<sequence>MAQHLDRRRLLTMSLASVGAGILTGMTIRPGAASAADEFDQDLPPVPGMSGDRQANEMWYQFDDITLYHRIPEVEQAFVEMHAVFGDGFVKLIYDTWLELSASPGYSAEFAEFVAPIRAPLQALSRVQLGVFDAFYHPQSPRLIDAFSFFGQGLLFDPRRAEFELEVHMMEGDPTLSYHLWHGFLRAMMVLDIDRARWARIDPLIGLAWALQSIAEPEAREINPPLPRETVGRLRRIWLPRTSRQTDEAFRAWPYPAEHDSVRA</sequence>
<dbReference type="InterPro" id="IPR006311">
    <property type="entry name" value="TAT_signal"/>
</dbReference>
<dbReference type="Proteomes" id="UP000185511">
    <property type="component" value="Chromosome"/>
</dbReference>
<dbReference type="PROSITE" id="PS51318">
    <property type="entry name" value="TAT"/>
    <property type="match status" value="1"/>
</dbReference>
<dbReference type="AlphaFoldDB" id="A0AAC9LBZ1"/>
<proteinExistence type="predicted"/>
<keyword evidence="2" id="KW-1185">Reference proteome</keyword>
<evidence type="ECO:0000313" key="1">
    <source>
        <dbReference type="EMBL" id="APU13615.1"/>
    </source>
</evidence>
<dbReference type="KEGG" id="acad:UA74_07730"/>
<dbReference type="EMBL" id="CP016076">
    <property type="protein sequence ID" value="APU13615.1"/>
    <property type="molecule type" value="Genomic_DNA"/>
</dbReference>
<accession>A0AAC9LBZ1</accession>
<name>A0AAC9LBZ1_9PSEU</name>
<protein>
    <submittedName>
        <fullName evidence="1">Uncharacterized protein</fullName>
    </submittedName>
</protein>
<gene>
    <name evidence="1" type="ORF">UA74_07730</name>
</gene>
<reference evidence="2" key="1">
    <citation type="submission" date="2016-06" db="EMBL/GenBank/DDBJ databases">
        <title>Complete genome sequence of Actinoalloteichus fjordicus DSM 46855 (=ADI127-17), type strain of the new species Actinoalloteichus fjordicus.</title>
        <authorList>
            <person name="Ruckert C."/>
            <person name="Nouioui I."/>
            <person name="Willmese J."/>
            <person name="van Wezel G."/>
            <person name="Klenk H.-P."/>
            <person name="Kalinowski J."/>
            <person name="Zotchev S.B."/>
        </authorList>
    </citation>
    <scope>NUCLEOTIDE SEQUENCE [LARGE SCALE GENOMIC DNA]</scope>
    <source>
        <strain evidence="2">ADI127-7</strain>
    </source>
</reference>